<dbReference type="EMBL" id="UZAH01028379">
    <property type="protein sequence ID" value="VDO99765.1"/>
    <property type="molecule type" value="Genomic_DNA"/>
</dbReference>
<accession>A0A183G085</accession>
<gene>
    <name evidence="2" type="ORF">HPBE_LOCUS14483</name>
</gene>
<feature type="region of interest" description="Disordered" evidence="1">
    <location>
        <begin position="303"/>
        <end position="327"/>
    </location>
</feature>
<protein>
    <submittedName>
        <fullName evidence="4">Integrase_H2C2 domain-containing protein</fullName>
    </submittedName>
</protein>
<dbReference type="OrthoDB" id="5832314at2759"/>
<organism evidence="3 4">
    <name type="scientific">Heligmosomoides polygyrus</name>
    <name type="common">Parasitic roundworm</name>
    <dbReference type="NCBI Taxonomy" id="6339"/>
    <lineage>
        <taxon>Eukaryota</taxon>
        <taxon>Metazoa</taxon>
        <taxon>Ecdysozoa</taxon>
        <taxon>Nematoda</taxon>
        <taxon>Chromadorea</taxon>
        <taxon>Rhabditida</taxon>
        <taxon>Rhabditina</taxon>
        <taxon>Rhabditomorpha</taxon>
        <taxon>Strongyloidea</taxon>
        <taxon>Heligmosomidae</taxon>
        <taxon>Heligmosomoides</taxon>
    </lineage>
</organism>
<evidence type="ECO:0000313" key="3">
    <source>
        <dbReference type="Proteomes" id="UP000050761"/>
    </source>
</evidence>
<dbReference type="WBParaSite" id="HPBE_0001448201-mRNA-1">
    <property type="protein sequence ID" value="HPBE_0001448201-mRNA-1"/>
    <property type="gene ID" value="HPBE_0001448201"/>
</dbReference>
<evidence type="ECO:0000313" key="2">
    <source>
        <dbReference type="EMBL" id="VDO99765.1"/>
    </source>
</evidence>
<dbReference type="AlphaFoldDB" id="A0A183G085"/>
<accession>A0A3P8DWN0</accession>
<evidence type="ECO:0000313" key="4">
    <source>
        <dbReference type="WBParaSite" id="HPBE_0001448201-mRNA-1"/>
    </source>
</evidence>
<sequence>MLQRNTTYMEKYHDISEDQLKKGIIEPVKNEDESPVQVHYLAHRGVISVSKKHAKARCVFDGSAKKEGLPSLSNLLHKGPNLPYLHSIRTMPILISVILFRLAQLEIRASPDLCNHFGMFACKQTNLHLVHTRINNSSLPEETINPNFPSREGFTTALFVQHIHQKNHHYGTEQTLIELRKSVWIPKRRTTMKYIINKLCFLCKRLKARLFKLPDFPTHLTVRVNTPNFFENTGVDIKTFLQSLRRFTATNGCPKLIVSDSAPTFKVFSNTQMEENSPSEGQFKNENREKKNENNHHMIIRAKAKQQHHQNNRQTPAMNTIKKTKMI</sequence>
<name>A0A183G085_HELPZ</name>
<reference evidence="4" key="2">
    <citation type="submission" date="2019-09" db="UniProtKB">
        <authorList>
            <consortium name="WormBaseParasite"/>
        </authorList>
    </citation>
    <scope>IDENTIFICATION</scope>
</reference>
<evidence type="ECO:0000256" key="1">
    <source>
        <dbReference type="SAM" id="MobiDB-lite"/>
    </source>
</evidence>
<reference evidence="2 3" key="1">
    <citation type="submission" date="2018-11" db="EMBL/GenBank/DDBJ databases">
        <authorList>
            <consortium name="Pathogen Informatics"/>
        </authorList>
    </citation>
    <scope>NUCLEOTIDE SEQUENCE [LARGE SCALE GENOMIC DNA]</scope>
</reference>
<dbReference type="PANTHER" id="PTHR47331">
    <property type="entry name" value="PHD-TYPE DOMAIN-CONTAINING PROTEIN"/>
    <property type="match status" value="1"/>
</dbReference>
<dbReference type="Proteomes" id="UP000050761">
    <property type="component" value="Unassembled WGS sequence"/>
</dbReference>
<keyword evidence="3" id="KW-1185">Reference proteome</keyword>
<proteinExistence type="predicted"/>